<reference evidence="1" key="1">
    <citation type="journal article" date="2014" name="Int. J. Syst. Evol. Microbiol.">
        <title>Complete genome of a new Firmicutes species belonging to the dominant human colonic microbiota ('Ruminococcus bicirculans') reveals two chromosomes and a selective capacity to utilize plant glucans.</title>
        <authorList>
            <consortium name="NISC Comparative Sequencing Program"/>
            <person name="Wegmann U."/>
            <person name="Louis P."/>
            <person name="Goesmann A."/>
            <person name="Henrissat B."/>
            <person name="Duncan S.H."/>
            <person name="Flint H.J."/>
        </authorList>
    </citation>
    <scope>NUCLEOTIDE SEQUENCE</scope>
    <source>
        <strain evidence="1">KCTC 62575</strain>
    </source>
</reference>
<sequence>MPKNIDLEEERRNELSMQMLEDLKAIATLEQRPIKYFKMDENGIFCEVQILKNNQVKRSKDNQIKSTKK</sequence>
<evidence type="ECO:0000313" key="4">
    <source>
        <dbReference type="Proteomes" id="UP001595455"/>
    </source>
</evidence>
<evidence type="ECO:0000313" key="3">
    <source>
        <dbReference type="Proteomes" id="UP000240957"/>
    </source>
</evidence>
<gene>
    <name evidence="1" type="ORF">ACFODO_15985</name>
    <name evidence="2" type="ORF">C9E89_000085</name>
</gene>
<comment type="caution">
    <text evidence="2">The sequence shown here is derived from an EMBL/GenBank/DDBJ whole genome shotgun (WGS) entry which is preliminary data.</text>
</comment>
<evidence type="ECO:0000313" key="1">
    <source>
        <dbReference type="EMBL" id="MFC2996733.1"/>
    </source>
</evidence>
<dbReference type="OrthoDB" id="9935117at2"/>
<protein>
    <submittedName>
        <fullName evidence="2">Uncharacterized protein</fullName>
    </submittedName>
</protein>
<dbReference type="EMBL" id="JBHRSF010000071">
    <property type="protein sequence ID" value="MFC2996733.1"/>
    <property type="molecule type" value="Genomic_DNA"/>
</dbReference>
<organism evidence="2 3">
    <name type="scientific">Acinetobacter sichuanensis</name>
    <dbReference type="NCBI Taxonomy" id="2136183"/>
    <lineage>
        <taxon>Bacteria</taxon>
        <taxon>Pseudomonadati</taxon>
        <taxon>Pseudomonadota</taxon>
        <taxon>Gammaproteobacteria</taxon>
        <taxon>Moraxellales</taxon>
        <taxon>Moraxellaceae</taxon>
        <taxon>Acinetobacter</taxon>
    </lineage>
</organism>
<dbReference type="EMBL" id="PYIX02000001">
    <property type="protein sequence ID" value="RFC85364.1"/>
    <property type="molecule type" value="Genomic_DNA"/>
</dbReference>
<proteinExistence type="predicted"/>
<evidence type="ECO:0000313" key="2">
    <source>
        <dbReference type="EMBL" id="RFC85364.1"/>
    </source>
</evidence>
<keyword evidence="4" id="KW-1185">Reference proteome</keyword>
<dbReference type="RefSeq" id="WP_107006411.1">
    <property type="nucleotide sequence ID" value="NZ_JBHRSF010000071.1"/>
</dbReference>
<reference evidence="4" key="3">
    <citation type="journal article" date="2019" name="Int. J. Syst. Evol. Microbiol.">
        <title>The Global Catalogue of Microorganisms (GCM) 10K type strain sequencing project: providing services to taxonomists for standard genome sequencing and annotation.</title>
        <authorList>
            <consortium name="The Broad Institute Genomics Platform"/>
            <consortium name="The Broad Institute Genome Sequencing Center for Infectious Disease"/>
            <person name="Wu L."/>
            <person name="Ma J."/>
        </authorList>
    </citation>
    <scope>NUCLEOTIDE SEQUENCE [LARGE SCALE GENOMIC DNA]</scope>
    <source>
        <strain evidence="4">KCTC 62575</strain>
    </source>
</reference>
<dbReference type="Proteomes" id="UP001595455">
    <property type="component" value="Unassembled WGS sequence"/>
</dbReference>
<reference evidence="2 3" key="2">
    <citation type="submission" date="2018-08" db="EMBL/GenBank/DDBJ databases">
        <title>The draft genome of Acinetobacter sichuanensis strain WCHAc060041.</title>
        <authorList>
            <person name="Qin J."/>
            <person name="Feng Y."/>
            <person name="Zong Z."/>
        </authorList>
    </citation>
    <scope>NUCLEOTIDE SEQUENCE [LARGE SCALE GENOMIC DNA]</scope>
    <source>
        <strain evidence="2 3">WCHAc060041</strain>
    </source>
</reference>
<reference evidence="1" key="4">
    <citation type="submission" date="2024-09" db="EMBL/GenBank/DDBJ databases">
        <authorList>
            <person name="Sun Q."/>
            <person name="Mori K."/>
        </authorList>
    </citation>
    <scope>NUCLEOTIDE SEQUENCE</scope>
    <source>
        <strain evidence="1">KCTC 62575</strain>
    </source>
</reference>
<name>A0A371YVD8_9GAMM</name>
<dbReference type="Proteomes" id="UP000240957">
    <property type="component" value="Unassembled WGS sequence"/>
</dbReference>
<accession>A0A371YVD8</accession>
<dbReference type="AlphaFoldDB" id="A0A371YVD8"/>